<evidence type="ECO:0000259" key="1">
    <source>
        <dbReference type="Pfam" id="PF01738"/>
    </source>
</evidence>
<reference evidence="2 3" key="1">
    <citation type="submission" date="2024-01" db="EMBL/GenBank/DDBJ databases">
        <title>The genomes of 5 underutilized Papilionoideae crops provide insights into root nodulation and disease resistanc.</title>
        <authorList>
            <person name="Jiang F."/>
        </authorList>
    </citation>
    <scope>NUCLEOTIDE SEQUENCE [LARGE SCALE GENOMIC DNA]</scope>
    <source>
        <strain evidence="2">LVBAO_FW01</strain>
        <tissue evidence="2">Leaves</tissue>
    </source>
</reference>
<dbReference type="AlphaFoldDB" id="A0AAN9N143"/>
<evidence type="ECO:0000313" key="3">
    <source>
        <dbReference type="Proteomes" id="UP001367508"/>
    </source>
</evidence>
<comment type="caution">
    <text evidence="2">The sequence shown here is derived from an EMBL/GenBank/DDBJ whole genome shotgun (WGS) entry which is preliminary data.</text>
</comment>
<dbReference type="SUPFAM" id="SSF53474">
    <property type="entry name" value="alpha/beta-Hydrolases"/>
    <property type="match status" value="1"/>
</dbReference>
<sequence>MSGVGCYSNPPIVNATSEAGHVQNIAGHSCYVAGSLHLYSLAIILVSDVYGYKMPLFRKIADKVADAGYYVVAPDFFNGDPYTRGNPNRTVPIWLKNHQPDKGIETAKPIIEALKDQGVSAVGAAGFCWGGRTVTDLGSSGLIQAAVLLHPTYVTVDNIKGVDTPTALIGGELDTAAPPKLLKEFEQVLAAKHGVDSYLKIFPNVSHGFTLRYDPNDPKAVKTADEAHKVMLDWFDKHLK</sequence>
<organism evidence="2 3">
    <name type="scientific">Canavalia gladiata</name>
    <name type="common">Sword bean</name>
    <name type="synonym">Dolichos gladiatus</name>
    <dbReference type="NCBI Taxonomy" id="3824"/>
    <lineage>
        <taxon>Eukaryota</taxon>
        <taxon>Viridiplantae</taxon>
        <taxon>Streptophyta</taxon>
        <taxon>Embryophyta</taxon>
        <taxon>Tracheophyta</taxon>
        <taxon>Spermatophyta</taxon>
        <taxon>Magnoliopsida</taxon>
        <taxon>eudicotyledons</taxon>
        <taxon>Gunneridae</taxon>
        <taxon>Pentapetalae</taxon>
        <taxon>rosids</taxon>
        <taxon>fabids</taxon>
        <taxon>Fabales</taxon>
        <taxon>Fabaceae</taxon>
        <taxon>Papilionoideae</taxon>
        <taxon>50 kb inversion clade</taxon>
        <taxon>NPAAA clade</taxon>
        <taxon>indigoferoid/millettioid clade</taxon>
        <taxon>Phaseoleae</taxon>
        <taxon>Canavalia</taxon>
    </lineage>
</organism>
<dbReference type="InterPro" id="IPR029058">
    <property type="entry name" value="AB_hydrolase_fold"/>
</dbReference>
<evidence type="ECO:0000313" key="2">
    <source>
        <dbReference type="EMBL" id="KAK7363686.1"/>
    </source>
</evidence>
<name>A0AAN9N143_CANGL</name>
<keyword evidence="3" id="KW-1185">Reference proteome</keyword>
<dbReference type="Pfam" id="PF01738">
    <property type="entry name" value="DLH"/>
    <property type="match status" value="1"/>
</dbReference>
<protein>
    <recommendedName>
        <fullName evidence="1">Dienelactone hydrolase domain-containing protein</fullName>
    </recommendedName>
</protein>
<proteinExistence type="predicted"/>
<accession>A0AAN9N143</accession>
<dbReference type="Proteomes" id="UP001367508">
    <property type="component" value="Unassembled WGS sequence"/>
</dbReference>
<dbReference type="Gene3D" id="3.40.50.1820">
    <property type="entry name" value="alpha/beta hydrolase"/>
    <property type="match status" value="1"/>
</dbReference>
<dbReference type="PANTHER" id="PTHR17630:SF82">
    <property type="entry name" value="ENDO-1,3-1,4-BETA-D-GLUCANASE-LIKE PROTEIN"/>
    <property type="match status" value="1"/>
</dbReference>
<gene>
    <name evidence="2" type="ORF">VNO77_05837</name>
</gene>
<dbReference type="InterPro" id="IPR002925">
    <property type="entry name" value="Dienelactn_hydro"/>
</dbReference>
<feature type="domain" description="Dienelactone hydrolase" evidence="1">
    <location>
        <begin position="38"/>
        <end position="238"/>
    </location>
</feature>
<dbReference type="PANTHER" id="PTHR17630">
    <property type="entry name" value="DIENELACTONE HYDROLASE"/>
    <property type="match status" value="1"/>
</dbReference>
<dbReference type="EMBL" id="JAYMYQ010000001">
    <property type="protein sequence ID" value="KAK7363686.1"/>
    <property type="molecule type" value="Genomic_DNA"/>
</dbReference>
<dbReference type="GO" id="GO:0016787">
    <property type="term" value="F:hydrolase activity"/>
    <property type="evidence" value="ECO:0007669"/>
    <property type="project" value="InterPro"/>
</dbReference>